<accession>A0A5A7QTR6</accession>
<dbReference type="EMBL" id="BKCP01008259">
    <property type="protein sequence ID" value="GER48312.1"/>
    <property type="molecule type" value="Genomic_DNA"/>
</dbReference>
<gene>
    <name evidence="2" type="ORF">STAS_25474</name>
</gene>
<evidence type="ECO:0000256" key="1">
    <source>
        <dbReference type="SAM" id="MobiDB-lite"/>
    </source>
</evidence>
<organism evidence="2 3">
    <name type="scientific">Striga asiatica</name>
    <name type="common">Asiatic witchweed</name>
    <name type="synonym">Buchnera asiatica</name>
    <dbReference type="NCBI Taxonomy" id="4170"/>
    <lineage>
        <taxon>Eukaryota</taxon>
        <taxon>Viridiplantae</taxon>
        <taxon>Streptophyta</taxon>
        <taxon>Embryophyta</taxon>
        <taxon>Tracheophyta</taxon>
        <taxon>Spermatophyta</taxon>
        <taxon>Magnoliopsida</taxon>
        <taxon>eudicotyledons</taxon>
        <taxon>Gunneridae</taxon>
        <taxon>Pentapetalae</taxon>
        <taxon>asterids</taxon>
        <taxon>lamiids</taxon>
        <taxon>Lamiales</taxon>
        <taxon>Orobanchaceae</taxon>
        <taxon>Buchnereae</taxon>
        <taxon>Striga</taxon>
    </lineage>
</organism>
<reference evidence="3" key="1">
    <citation type="journal article" date="2019" name="Curr. Biol.">
        <title>Genome Sequence of Striga asiatica Provides Insight into the Evolution of Plant Parasitism.</title>
        <authorList>
            <person name="Yoshida S."/>
            <person name="Kim S."/>
            <person name="Wafula E.K."/>
            <person name="Tanskanen J."/>
            <person name="Kim Y.M."/>
            <person name="Honaas L."/>
            <person name="Yang Z."/>
            <person name="Spallek T."/>
            <person name="Conn C.E."/>
            <person name="Ichihashi Y."/>
            <person name="Cheong K."/>
            <person name="Cui S."/>
            <person name="Der J.P."/>
            <person name="Gundlach H."/>
            <person name="Jiao Y."/>
            <person name="Hori C."/>
            <person name="Ishida J.K."/>
            <person name="Kasahara H."/>
            <person name="Kiba T."/>
            <person name="Kim M.S."/>
            <person name="Koo N."/>
            <person name="Laohavisit A."/>
            <person name="Lee Y.H."/>
            <person name="Lumba S."/>
            <person name="McCourt P."/>
            <person name="Mortimer J.C."/>
            <person name="Mutuku J.M."/>
            <person name="Nomura T."/>
            <person name="Sasaki-Sekimoto Y."/>
            <person name="Seto Y."/>
            <person name="Wang Y."/>
            <person name="Wakatake T."/>
            <person name="Sakakibara H."/>
            <person name="Demura T."/>
            <person name="Yamaguchi S."/>
            <person name="Yoneyama K."/>
            <person name="Manabe R.I."/>
            <person name="Nelson D.C."/>
            <person name="Schulman A.H."/>
            <person name="Timko M.P."/>
            <person name="dePamphilis C.W."/>
            <person name="Choi D."/>
            <person name="Shirasu K."/>
        </authorList>
    </citation>
    <scope>NUCLEOTIDE SEQUENCE [LARGE SCALE GENOMIC DNA]</scope>
    <source>
        <strain evidence="3">cv. UVA1</strain>
    </source>
</reference>
<protein>
    <submittedName>
        <fullName evidence="2">INO80 ortholog</fullName>
    </submittedName>
</protein>
<feature type="region of interest" description="Disordered" evidence="1">
    <location>
        <begin position="1"/>
        <end position="31"/>
    </location>
</feature>
<evidence type="ECO:0000313" key="2">
    <source>
        <dbReference type="EMBL" id="GER48312.1"/>
    </source>
</evidence>
<sequence length="122" mass="13770">MTQGRRPVAEIGCSEKRRGRRRRNQTEAAHEGFAKPKVISVAYKIGLDSRTGVSDFSREPNSHRHNLAARIGRRFAVKSAAPWSRRSVRKEEDGDLADRGGVCCRKRARRLQGKTPLMACLR</sequence>
<evidence type="ECO:0000313" key="3">
    <source>
        <dbReference type="Proteomes" id="UP000325081"/>
    </source>
</evidence>
<keyword evidence="3" id="KW-1185">Reference proteome</keyword>
<name>A0A5A7QTR6_STRAF</name>
<comment type="caution">
    <text evidence="2">The sequence shown here is derived from an EMBL/GenBank/DDBJ whole genome shotgun (WGS) entry which is preliminary data.</text>
</comment>
<dbReference type="AlphaFoldDB" id="A0A5A7QTR6"/>
<proteinExistence type="predicted"/>
<dbReference type="Proteomes" id="UP000325081">
    <property type="component" value="Unassembled WGS sequence"/>
</dbReference>